<gene>
    <name evidence="2" type="ORF">PXEA_LOCUS1231</name>
</gene>
<reference evidence="2" key="1">
    <citation type="submission" date="2018-11" db="EMBL/GenBank/DDBJ databases">
        <authorList>
            <consortium name="Pathogen Informatics"/>
        </authorList>
    </citation>
    <scope>NUCLEOTIDE SEQUENCE</scope>
</reference>
<evidence type="ECO:0000256" key="1">
    <source>
        <dbReference type="SAM" id="MobiDB-lite"/>
    </source>
</evidence>
<feature type="region of interest" description="Disordered" evidence="1">
    <location>
        <begin position="77"/>
        <end position="102"/>
    </location>
</feature>
<evidence type="ECO:0000313" key="2">
    <source>
        <dbReference type="EMBL" id="VEL07791.1"/>
    </source>
</evidence>
<keyword evidence="3" id="KW-1185">Reference proteome</keyword>
<sequence>MVEREQSLKNPQHNGDAKSPESGLKVKNFDEGSCYQHHEEPRKKDGLTYESSGYSDAKRGMVLSENFETETVQRLDEAASGSATLAPAETTISGQDVDGYKI</sequence>
<feature type="region of interest" description="Disordered" evidence="1">
    <location>
        <begin position="1"/>
        <end position="53"/>
    </location>
</feature>
<comment type="caution">
    <text evidence="2">The sequence shown here is derived from an EMBL/GenBank/DDBJ whole genome shotgun (WGS) entry which is preliminary data.</text>
</comment>
<organism evidence="2 3">
    <name type="scientific">Protopolystoma xenopodis</name>
    <dbReference type="NCBI Taxonomy" id="117903"/>
    <lineage>
        <taxon>Eukaryota</taxon>
        <taxon>Metazoa</taxon>
        <taxon>Spiralia</taxon>
        <taxon>Lophotrochozoa</taxon>
        <taxon>Platyhelminthes</taxon>
        <taxon>Monogenea</taxon>
        <taxon>Polyopisthocotylea</taxon>
        <taxon>Polystomatidea</taxon>
        <taxon>Polystomatidae</taxon>
        <taxon>Protopolystoma</taxon>
    </lineage>
</organism>
<evidence type="ECO:0000313" key="3">
    <source>
        <dbReference type="Proteomes" id="UP000784294"/>
    </source>
</evidence>
<dbReference type="EMBL" id="CAAALY010002482">
    <property type="protein sequence ID" value="VEL07791.1"/>
    <property type="molecule type" value="Genomic_DNA"/>
</dbReference>
<name>A0A3S5CH24_9PLAT</name>
<accession>A0A3S5CH24</accession>
<dbReference type="Proteomes" id="UP000784294">
    <property type="component" value="Unassembled WGS sequence"/>
</dbReference>
<protein>
    <submittedName>
        <fullName evidence="2">Uncharacterized protein</fullName>
    </submittedName>
</protein>
<proteinExistence type="predicted"/>
<dbReference type="AlphaFoldDB" id="A0A3S5CH24"/>
<feature type="compositionally biased region" description="Basic and acidic residues" evidence="1">
    <location>
        <begin position="36"/>
        <end position="47"/>
    </location>
</feature>